<feature type="region of interest" description="Disordered" evidence="1">
    <location>
        <begin position="1"/>
        <end position="25"/>
    </location>
</feature>
<comment type="caution">
    <text evidence="2">The sequence shown here is derived from an EMBL/GenBank/DDBJ whole genome shotgun (WGS) entry which is preliminary data.</text>
</comment>
<name>A0A4Z2I2Z0_9TELE</name>
<evidence type="ECO:0000313" key="3">
    <source>
        <dbReference type="Proteomes" id="UP000314294"/>
    </source>
</evidence>
<accession>A0A4Z2I2Z0</accession>
<sequence>MRGDGRDPEFMQKEGEKPAEQASSSICAILSPIRRSSQDRFPRSGCVRVCDRCCAGRVLPAVHYCWRRCGREHKQAGPLTQCTPAAAG</sequence>
<organism evidence="2 3">
    <name type="scientific">Liparis tanakae</name>
    <name type="common">Tanaka's snailfish</name>
    <dbReference type="NCBI Taxonomy" id="230148"/>
    <lineage>
        <taxon>Eukaryota</taxon>
        <taxon>Metazoa</taxon>
        <taxon>Chordata</taxon>
        <taxon>Craniata</taxon>
        <taxon>Vertebrata</taxon>
        <taxon>Euteleostomi</taxon>
        <taxon>Actinopterygii</taxon>
        <taxon>Neopterygii</taxon>
        <taxon>Teleostei</taxon>
        <taxon>Neoteleostei</taxon>
        <taxon>Acanthomorphata</taxon>
        <taxon>Eupercaria</taxon>
        <taxon>Perciformes</taxon>
        <taxon>Cottioidei</taxon>
        <taxon>Cottales</taxon>
        <taxon>Liparidae</taxon>
        <taxon>Liparis</taxon>
    </lineage>
</organism>
<gene>
    <name evidence="2" type="ORF">EYF80_018035</name>
</gene>
<proteinExistence type="predicted"/>
<keyword evidence="3" id="KW-1185">Reference proteome</keyword>
<feature type="compositionally biased region" description="Basic and acidic residues" evidence="1">
    <location>
        <begin position="1"/>
        <end position="19"/>
    </location>
</feature>
<reference evidence="2 3" key="1">
    <citation type="submission" date="2019-03" db="EMBL/GenBank/DDBJ databases">
        <title>First draft genome of Liparis tanakae, snailfish: a comprehensive survey of snailfish specific genes.</title>
        <authorList>
            <person name="Kim W."/>
            <person name="Song I."/>
            <person name="Jeong J.-H."/>
            <person name="Kim D."/>
            <person name="Kim S."/>
            <person name="Ryu S."/>
            <person name="Song J.Y."/>
            <person name="Lee S.K."/>
        </authorList>
    </citation>
    <scope>NUCLEOTIDE SEQUENCE [LARGE SCALE GENOMIC DNA]</scope>
    <source>
        <tissue evidence="2">Muscle</tissue>
    </source>
</reference>
<evidence type="ECO:0000313" key="2">
    <source>
        <dbReference type="EMBL" id="TNN71684.1"/>
    </source>
</evidence>
<dbReference type="AlphaFoldDB" id="A0A4Z2I2Z0"/>
<dbReference type="EMBL" id="SRLO01000146">
    <property type="protein sequence ID" value="TNN71684.1"/>
    <property type="molecule type" value="Genomic_DNA"/>
</dbReference>
<evidence type="ECO:0000256" key="1">
    <source>
        <dbReference type="SAM" id="MobiDB-lite"/>
    </source>
</evidence>
<protein>
    <submittedName>
        <fullName evidence="2">Uncharacterized protein</fullName>
    </submittedName>
</protein>
<dbReference type="Proteomes" id="UP000314294">
    <property type="component" value="Unassembled WGS sequence"/>
</dbReference>